<evidence type="ECO:0000313" key="1">
    <source>
        <dbReference type="EMBL" id="WOO40411.1"/>
    </source>
</evidence>
<evidence type="ECO:0000313" key="5">
    <source>
        <dbReference type="Proteomes" id="UP001304300"/>
    </source>
</evidence>
<dbReference type="EMBL" id="CP136920">
    <property type="protein sequence ID" value="WOO40460.1"/>
    <property type="molecule type" value="Genomic_DNA"/>
</dbReference>
<evidence type="ECO:0000313" key="2">
    <source>
        <dbReference type="EMBL" id="WOO40460.1"/>
    </source>
</evidence>
<evidence type="ECO:0000313" key="4">
    <source>
        <dbReference type="EMBL" id="WOO40559.1"/>
    </source>
</evidence>
<reference evidence="1 5" key="1">
    <citation type="submission" date="2023-10" db="EMBL/GenBank/DDBJ databases">
        <title>Rubellicoccus peritrichatus gen. nov., sp. nov., isolated from an algae of coral reef tank.</title>
        <authorList>
            <person name="Luo J."/>
        </authorList>
    </citation>
    <scope>NUCLEOTIDE SEQUENCE [LARGE SCALE GENOMIC DNA]</scope>
    <source>
        <strain evidence="1 5">CR14</strain>
    </source>
</reference>
<protein>
    <submittedName>
        <fullName evidence="1">Uncharacterized protein</fullName>
    </submittedName>
</protein>
<dbReference type="KEGG" id="puo:RZN69_17955"/>
<dbReference type="RefSeq" id="WP_317832644.1">
    <property type="nucleotide sequence ID" value="NZ_CP136920.1"/>
</dbReference>
<sequence>MRQLDDINAHLESLIDKYGGTQTALLTKLKLEGKDYLLSRFRRDGSMDEVFVAAAVNYLTEDEALPFATYYINAILKPPYALDVVRYDKQRRKTAHDLDTLPKKEENMFLRGLSAIIHIINRPDKK</sequence>
<dbReference type="KEGG" id="puo:RZN69_17465"/>
<keyword evidence="5" id="KW-1185">Reference proteome</keyword>
<dbReference type="KEGG" id="puo:RZN69_17710"/>
<accession>A0AAQ3QSK0</accession>
<dbReference type="EMBL" id="CP136920">
    <property type="protein sequence ID" value="WOO40411.1"/>
    <property type="molecule type" value="Genomic_DNA"/>
</dbReference>
<gene>
    <name evidence="1" type="ORF">RZN69_17465</name>
    <name evidence="2" type="ORF">RZN69_17710</name>
    <name evidence="3" type="ORF">RZN69_17955</name>
    <name evidence="4" type="ORF">RZN69_18205</name>
</gene>
<name>A0AAQ3QSK0_9BACT</name>
<organism evidence="1 5">
    <name type="scientific">Rubellicoccus peritrichatus</name>
    <dbReference type="NCBI Taxonomy" id="3080537"/>
    <lineage>
        <taxon>Bacteria</taxon>
        <taxon>Pseudomonadati</taxon>
        <taxon>Verrucomicrobiota</taxon>
        <taxon>Opitutia</taxon>
        <taxon>Puniceicoccales</taxon>
        <taxon>Cerasicoccaceae</taxon>
        <taxon>Rubellicoccus</taxon>
    </lineage>
</organism>
<dbReference type="Proteomes" id="UP001304300">
    <property type="component" value="Chromosome"/>
</dbReference>
<dbReference type="EMBL" id="CP136920">
    <property type="protein sequence ID" value="WOO40509.1"/>
    <property type="molecule type" value="Genomic_DNA"/>
</dbReference>
<dbReference type="KEGG" id="puo:RZN69_18205"/>
<proteinExistence type="predicted"/>
<dbReference type="EMBL" id="CP136920">
    <property type="protein sequence ID" value="WOO40559.1"/>
    <property type="molecule type" value="Genomic_DNA"/>
</dbReference>
<evidence type="ECO:0000313" key="3">
    <source>
        <dbReference type="EMBL" id="WOO40509.1"/>
    </source>
</evidence>
<dbReference type="AlphaFoldDB" id="A0AAQ3QSK0"/>